<name>A0A061SFV0_9CHLO</name>
<reference evidence="1" key="1">
    <citation type="submission" date="2014-05" db="EMBL/GenBank/DDBJ databases">
        <title>The transcriptome of the halophilic microalga Tetraselmis sp. GSL018 isolated from the Great Salt Lake, Utah.</title>
        <authorList>
            <person name="Jinkerson R.E."/>
            <person name="D'Adamo S."/>
            <person name="Posewitz M.C."/>
        </authorList>
    </citation>
    <scope>NUCLEOTIDE SEQUENCE</scope>
    <source>
        <strain evidence="1">GSL018</strain>
    </source>
</reference>
<proteinExistence type="predicted"/>
<dbReference type="AlphaFoldDB" id="A0A061SFV0"/>
<evidence type="ECO:0000313" key="1">
    <source>
        <dbReference type="EMBL" id="JAC84062.1"/>
    </source>
</evidence>
<accession>A0A061SFV0</accession>
<sequence>MEIDLVICLTTSSDKADANFRPARSMLKTTESSVVRAALSVGWHDMRNMICNTNCATSSKIANVESENDSVDAYINAILRPWPLGSHFGLWSSLSLMAELNGWSPRCRCQSGMNSAFSSSSTFVEDSGLSQGRIRRGSMPTLHRRTRRTLTAEFVAHQTHSMMLKGRWGLGRGNMWITLRLSRMRTTTSAAERANVTRELPIRTHRLIVMMLL</sequence>
<organism evidence="1">
    <name type="scientific">Tetraselmis sp. GSL018</name>
    <dbReference type="NCBI Taxonomy" id="582737"/>
    <lineage>
        <taxon>Eukaryota</taxon>
        <taxon>Viridiplantae</taxon>
        <taxon>Chlorophyta</taxon>
        <taxon>core chlorophytes</taxon>
        <taxon>Chlorodendrophyceae</taxon>
        <taxon>Chlorodendrales</taxon>
        <taxon>Chlorodendraceae</taxon>
        <taxon>Tetraselmis</taxon>
    </lineage>
</organism>
<gene>
    <name evidence="1" type="ORF">TSPGSL018_1853</name>
</gene>
<protein>
    <submittedName>
        <fullName evidence="1">Uncharacterized protein</fullName>
    </submittedName>
</protein>
<dbReference type="EMBL" id="GBEZ01000855">
    <property type="protein sequence ID" value="JAC84062.1"/>
    <property type="molecule type" value="Transcribed_RNA"/>
</dbReference>